<comment type="caution">
    <text evidence="1">The sequence shown here is derived from an EMBL/GenBank/DDBJ whole genome shotgun (WGS) entry which is preliminary data.</text>
</comment>
<sequence>EDWIDCLNPTCKIYSVCDLKGIIHAGKEQFYSYLAKYTIASLVERPEEIKVRWHIDTQELNDES</sequence>
<reference evidence="1 2" key="1">
    <citation type="journal article" date="2018" name="Nat. Biotechnol.">
        <title>A standardized bacterial taxonomy based on genome phylogeny substantially revises the tree of life.</title>
        <authorList>
            <person name="Parks D.H."/>
            <person name="Chuvochina M."/>
            <person name="Waite D.W."/>
            <person name="Rinke C."/>
            <person name="Skarshewski A."/>
            <person name="Chaumeil P.A."/>
            <person name="Hugenholtz P."/>
        </authorList>
    </citation>
    <scope>NUCLEOTIDE SEQUENCE [LARGE SCALE GENOMIC DNA]</scope>
    <source>
        <strain evidence="1">UBA9360</strain>
    </source>
</reference>
<protein>
    <submittedName>
        <fullName evidence="1">Transcriptional regulator</fullName>
    </submittedName>
</protein>
<name>A0A348WPK8_9GAMM</name>
<organism evidence="1 2">
    <name type="scientific">Idiomarina baltica</name>
    <dbReference type="NCBI Taxonomy" id="190892"/>
    <lineage>
        <taxon>Bacteria</taxon>
        <taxon>Pseudomonadati</taxon>
        <taxon>Pseudomonadota</taxon>
        <taxon>Gammaproteobacteria</taxon>
        <taxon>Alteromonadales</taxon>
        <taxon>Idiomarinaceae</taxon>
        <taxon>Idiomarina</taxon>
    </lineage>
</organism>
<dbReference type="STRING" id="314276.OS145_08638"/>
<proteinExistence type="predicted"/>
<evidence type="ECO:0000313" key="2">
    <source>
        <dbReference type="Proteomes" id="UP000262878"/>
    </source>
</evidence>
<evidence type="ECO:0000313" key="1">
    <source>
        <dbReference type="EMBL" id="HAR56470.1"/>
    </source>
</evidence>
<gene>
    <name evidence="1" type="ORF">DCR58_06760</name>
</gene>
<feature type="non-terminal residue" evidence="1">
    <location>
        <position position="1"/>
    </location>
</feature>
<dbReference type="AlphaFoldDB" id="A0A348WPK8"/>
<accession>A0A348WPK8</accession>
<dbReference type="EMBL" id="DMUP01000156">
    <property type="protein sequence ID" value="HAR56470.1"/>
    <property type="molecule type" value="Genomic_DNA"/>
</dbReference>
<dbReference type="Proteomes" id="UP000262878">
    <property type="component" value="Unassembled WGS sequence"/>
</dbReference>